<evidence type="ECO:0000313" key="3">
    <source>
        <dbReference type="Proteomes" id="UP000324832"/>
    </source>
</evidence>
<proteinExistence type="predicted"/>
<organism evidence="2 3">
    <name type="scientific">Leptidea sinapis</name>
    <dbReference type="NCBI Taxonomy" id="189913"/>
    <lineage>
        <taxon>Eukaryota</taxon>
        <taxon>Metazoa</taxon>
        <taxon>Ecdysozoa</taxon>
        <taxon>Arthropoda</taxon>
        <taxon>Hexapoda</taxon>
        <taxon>Insecta</taxon>
        <taxon>Pterygota</taxon>
        <taxon>Neoptera</taxon>
        <taxon>Endopterygota</taxon>
        <taxon>Lepidoptera</taxon>
        <taxon>Glossata</taxon>
        <taxon>Ditrysia</taxon>
        <taxon>Papilionoidea</taxon>
        <taxon>Pieridae</taxon>
        <taxon>Dismorphiinae</taxon>
        <taxon>Leptidea</taxon>
    </lineage>
</organism>
<feature type="region of interest" description="Disordered" evidence="1">
    <location>
        <begin position="49"/>
        <end position="75"/>
    </location>
</feature>
<dbReference type="Proteomes" id="UP000324832">
    <property type="component" value="Unassembled WGS sequence"/>
</dbReference>
<name>A0A5E4QVP7_9NEOP</name>
<sequence>MPLEVGGDDVIASWGARREGGEGPGGGGLSVQATCTCKPVCERALMAKPVAKQSSKQTTPDIYWTTDPSATGKMNTKKKMELISRIKDDNMFWLM</sequence>
<dbReference type="EMBL" id="FZQP02005766">
    <property type="protein sequence ID" value="VVD02056.1"/>
    <property type="molecule type" value="Genomic_DNA"/>
</dbReference>
<feature type="compositionally biased region" description="Polar residues" evidence="1">
    <location>
        <begin position="52"/>
        <end position="74"/>
    </location>
</feature>
<dbReference type="AlphaFoldDB" id="A0A5E4QVP7"/>
<evidence type="ECO:0000313" key="2">
    <source>
        <dbReference type="EMBL" id="VVD02056.1"/>
    </source>
</evidence>
<accession>A0A5E4QVP7</accession>
<gene>
    <name evidence="2" type="ORF">LSINAPIS_LOCUS12347</name>
</gene>
<feature type="region of interest" description="Disordered" evidence="1">
    <location>
        <begin position="1"/>
        <end position="29"/>
    </location>
</feature>
<protein>
    <submittedName>
        <fullName evidence="2">Uncharacterized protein</fullName>
    </submittedName>
</protein>
<reference evidence="2 3" key="1">
    <citation type="submission" date="2017-07" db="EMBL/GenBank/DDBJ databases">
        <authorList>
            <person name="Talla V."/>
            <person name="Backstrom N."/>
        </authorList>
    </citation>
    <scope>NUCLEOTIDE SEQUENCE [LARGE SCALE GENOMIC DNA]</scope>
</reference>
<evidence type="ECO:0000256" key="1">
    <source>
        <dbReference type="SAM" id="MobiDB-lite"/>
    </source>
</evidence>
<keyword evidence="3" id="KW-1185">Reference proteome</keyword>